<accession>A0ACB8BIC8</accession>
<protein>
    <submittedName>
        <fullName evidence="1">Uncharacterized protein</fullName>
    </submittedName>
</protein>
<gene>
    <name evidence="1" type="ORF">BV22DRAFT_1129087</name>
</gene>
<sequence>MTSTYPPVTPLPWSSVHPRPFFPVQDHPGPLEYPELPSKPRTEPFHGSYTITTHIIPAAYPRIVPQIPLPEIPQYSANAQDRREKIKQLTQEIMDRQELYNQGKLPGQLSEKVLWNCVNRYAKLGHCSKPDGQQGVTLFLAHANGFPKEIWETTLKFLLLHPSASLIDEIWSWEAVQHGDSALLNNDNLSGIFDWMDNSRDIANFLLNYMPEVVSPSSLPTHLPRLPRHVSENRKISGYTRRTLVTTAHSLGGCTSVQAALNFPALFSSIILVDPVIVQPRSYPKDYLHGMVMGALQRRGRWSSREEALRLFKATPFFAAWHPDVLRAYVDYGLTEDAQGGVRLKMSGLHEALVFANSLTSAEVWELLETLDEKIELRWVLPGSPRDKGIQGEQATRVRAWRRPVNTSNVVIHSAGHLITQESPEELAREISDFLERKYRTRTKALL</sequence>
<dbReference type="Proteomes" id="UP000790709">
    <property type="component" value="Unassembled WGS sequence"/>
</dbReference>
<keyword evidence="2" id="KW-1185">Reference proteome</keyword>
<organism evidence="1 2">
    <name type="scientific">Leucogyrophana mollusca</name>
    <dbReference type="NCBI Taxonomy" id="85980"/>
    <lineage>
        <taxon>Eukaryota</taxon>
        <taxon>Fungi</taxon>
        <taxon>Dikarya</taxon>
        <taxon>Basidiomycota</taxon>
        <taxon>Agaricomycotina</taxon>
        <taxon>Agaricomycetes</taxon>
        <taxon>Agaricomycetidae</taxon>
        <taxon>Boletales</taxon>
        <taxon>Boletales incertae sedis</taxon>
        <taxon>Leucogyrophana</taxon>
    </lineage>
</organism>
<comment type="caution">
    <text evidence="1">The sequence shown here is derived from an EMBL/GenBank/DDBJ whole genome shotgun (WGS) entry which is preliminary data.</text>
</comment>
<reference evidence="1" key="1">
    <citation type="journal article" date="2021" name="New Phytol.">
        <title>Evolutionary innovations through gain and loss of genes in the ectomycorrhizal Boletales.</title>
        <authorList>
            <person name="Wu G."/>
            <person name="Miyauchi S."/>
            <person name="Morin E."/>
            <person name="Kuo A."/>
            <person name="Drula E."/>
            <person name="Varga T."/>
            <person name="Kohler A."/>
            <person name="Feng B."/>
            <person name="Cao Y."/>
            <person name="Lipzen A."/>
            <person name="Daum C."/>
            <person name="Hundley H."/>
            <person name="Pangilinan J."/>
            <person name="Johnson J."/>
            <person name="Barry K."/>
            <person name="LaButti K."/>
            <person name="Ng V."/>
            <person name="Ahrendt S."/>
            <person name="Min B."/>
            <person name="Choi I.G."/>
            <person name="Park H."/>
            <person name="Plett J.M."/>
            <person name="Magnuson J."/>
            <person name="Spatafora J.W."/>
            <person name="Nagy L.G."/>
            <person name="Henrissat B."/>
            <person name="Grigoriev I.V."/>
            <person name="Yang Z.L."/>
            <person name="Xu J."/>
            <person name="Martin F.M."/>
        </authorList>
    </citation>
    <scope>NUCLEOTIDE SEQUENCE</scope>
    <source>
        <strain evidence="1">KUC20120723A-06</strain>
    </source>
</reference>
<evidence type="ECO:0000313" key="2">
    <source>
        <dbReference type="Proteomes" id="UP000790709"/>
    </source>
</evidence>
<name>A0ACB8BIC8_9AGAM</name>
<evidence type="ECO:0000313" key="1">
    <source>
        <dbReference type="EMBL" id="KAH7925329.1"/>
    </source>
</evidence>
<proteinExistence type="predicted"/>
<dbReference type="EMBL" id="MU266404">
    <property type="protein sequence ID" value="KAH7925329.1"/>
    <property type="molecule type" value="Genomic_DNA"/>
</dbReference>